<dbReference type="InterPro" id="IPR011711">
    <property type="entry name" value="GntR_C"/>
</dbReference>
<dbReference type="RefSeq" id="WP_265994824.1">
    <property type="nucleotide sequence ID" value="NZ_JAPJDN010000001.1"/>
</dbReference>
<dbReference type="InterPro" id="IPR000524">
    <property type="entry name" value="Tscrpt_reg_HTH_GntR"/>
</dbReference>
<dbReference type="SMART" id="SM00345">
    <property type="entry name" value="HTH_GNTR"/>
    <property type="match status" value="1"/>
</dbReference>
<dbReference type="SUPFAM" id="SSF48008">
    <property type="entry name" value="GntR ligand-binding domain-like"/>
    <property type="match status" value="1"/>
</dbReference>
<dbReference type="PANTHER" id="PTHR43537:SF24">
    <property type="entry name" value="GLUCONATE OPERON TRANSCRIPTIONAL REPRESSOR"/>
    <property type="match status" value="1"/>
</dbReference>
<evidence type="ECO:0000313" key="5">
    <source>
        <dbReference type="EMBL" id="MCX2935087.1"/>
    </source>
</evidence>
<dbReference type="PANTHER" id="PTHR43537">
    <property type="entry name" value="TRANSCRIPTIONAL REGULATOR, GNTR FAMILY"/>
    <property type="match status" value="1"/>
</dbReference>
<dbReference type="PROSITE" id="PS50949">
    <property type="entry name" value="HTH_GNTR"/>
    <property type="match status" value="1"/>
</dbReference>
<evidence type="ECO:0000256" key="3">
    <source>
        <dbReference type="ARBA" id="ARBA00023163"/>
    </source>
</evidence>
<keyword evidence="2" id="KW-0238">DNA-binding</keyword>
<feature type="domain" description="HTH gntR-type" evidence="4">
    <location>
        <begin position="18"/>
        <end position="85"/>
    </location>
</feature>
<evidence type="ECO:0000256" key="2">
    <source>
        <dbReference type="ARBA" id="ARBA00023125"/>
    </source>
</evidence>
<evidence type="ECO:0000313" key="6">
    <source>
        <dbReference type="Proteomes" id="UP001300745"/>
    </source>
</evidence>
<dbReference type="SMART" id="SM00895">
    <property type="entry name" value="FCD"/>
    <property type="match status" value="1"/>
</dbReference>
<evidence type="ECO:0000256" key="1">
    <source>
        <dbReference type="ARBA" id="ARBA00023015"/>
    </source>
</evidence>
<accession>A0ABT3S6F9</accession>
<protein>
    <submittedName>
        <fullName evidence="5">GntR family transcriptional regulator</fullName>
    </submittedName>
</protein>
<dbReference type="CDD" id="cd07377">
    <property type="entry name" value="WHTH_GntR"/>
    <property type="match status" value="1"/>
</dbReference>
<dbReference type="InterPro" id="IPR036388">
    <property type="entry name" value="WH-like_DNA-bd_sf"/>
</dbReference>
<organism evidence="5 6">
    <name type="scientific">Mycobacterium pinniadriaticum</name>
    <dbReference type="NCBI Taxonomy" id="2994102"/>
    <lineage>
        <taxon>Bacteria</taxon>
        <taxon>Bacillati</taxon>
        <taxon>Actinomycetota</taxon>
        <taxon>Actinomycetes</taxon>
        <taxon>Mycobacteriales</taxon>
        <taxon>Mycobacteriaceae</taxon>
        <taxon>Mycobacterium</taxon>
    </lineage>
</organism>
<dbReference type="InterPro" id="IPR008920">
    <property type="entry name" value="TF_FadR/GntR_C"/>
</dbReference>
<name>A0ABT3S6F9_9MYCO</name>
<keyword evidence="3" id="KW-0804">Transcription</keyword>
<keyword evidence="6" id="KW-1185">Reference proteome</keyword>
<sequence>MLRRRSALVDKLVVDKPGSPQQAILDELRRVILDGAAPPGTPIPLAEVADLFGVSQIPVRESLKTLIGEGLVAHRSNSGYAVAALTVQELREMYIVRETLEAASLASAVANATEADRAAIVAANDALQQAIDNDDPLTYHRQSRHFHLALTRPSRMFRLLHMLESAWNMTEPVQSMVHVAPTDRAALHVDHRQMVDAFLADDVEQLLTVAELHAQRLNSVIATLPTDTGLLLAGDISSAQ</sequence>
<dbReference type="InterPro" id="IPR036390">
    <property type="entry name" value="WH_DNA-bd_sf"/>
</dbReference>
<dbReference type="Gene3D" id="1.10.10.10">
    <property type="entry name" value="Winged helix-like DNA-binding domain superfamily/Winged helix DNA-binding domain"/>
    <property type="match status" value="1"/>
</dbReference>
<comment type="caution">
    <text evidence="5">The sequence shown here is derived from an EMBL/GenBank/DDBJ whole genome shotgun (WGS) entry which is preliminary data.</text>
</comment>
<gene>
    <name evidence="5" type="ORF">ORI27_00095</name>
</gene>
<dbReference type="Pfam" id="PF00392">
    <property type="entry name" value="GntR"/>
    <property type="match status" value="1"/>
</dbReference>
<dbReference type="EMBL" id="JAPJDO010000001">
    <property type="protein sequence ID" value="MCX2935087.1"/>
    <property type="molecule type" value="Genomic_DNA"/>
</dbReference>
<dbReference type="SUPFAM" id="SSF46785">
    <property type="entry name" value="Winged helix' DNA-binding domain"/>
    <property type="match status" value="1"/>
</dbReference>
<keyword evidence="1" id="KW-0805">Transcription regulation</keyword>
<proteinExistence type="predicted"/>
<dbReference type="Proteomes" id="UP001300745">
    <property type="component" value="Unassembled WGS sequence"/>
</dbReference>
<evidence type="ECO:0000259" key="4">
    <source>
        <dbReference type="PROSITE" id="PS50949"/>
    </source>
</evidence>
<dbReference type="Gene3D" id="1.20.120.530">
    <property type="entry name" value="GntR ligand-binding domain-like"/>
    <property type="match status" value="1"/>
</dbReference>
<dbReference type="Pfam" id="PF07729">
    <property type="entry name" value="FCD"/>
    <property type="match status" value="1"/>
</dbReference>
<reference evidence="5 6" key="1">
    <citation type="submission" date="2022-11" db="EMBL/GenBank/DDBJ databases">
        <title>Mycobacterium sp. nov.</title>
        <authorList>
            <person name="Papic B."/>
            <person name="Spicic S."/>
            <person name="Duvnjak S."/>
        </authorList>
    </citation>
    <scope>NUCLEOTIDE SEQUENCE [LARGE SCALE GENOMIC DNA]</scope>
    <source>
        <strain evidence="5 6">CVI_P4</strain>
    </source>
</reference>